<accession>A0A382DH60</accession>
<evidence type="ECO:0008006" key="3">
    <source>
        <dbReference type="Google" id="ProtNLM"/>
    </source>
</evidence>
<organism evidence="2">
    <name type="scientific">marine metagenome</name>
    <dbReference type="NCBI Taxonomy" id="408172"/>
    <lineage>
        <taxon>unclassified sequences</taxon>
        <taxon>metagenomes</taxon>
        <taxon>ecological metagenomes</taxon>
    </lineage>
</organism>
<gene>
    <name evidence="2" type="ORF">METZ01_LOCUS189865</name>
</gene>
<evidence type="ECO:0000256" key="1">
    <source>
        <dbReference type="SAM" id="MobiDB-lite"/>
    </source>
</evidence>
<sequence>MQQGGYTALATEPSFLWAFRSFRAAFLAARSANRLVVVLHREVGVVVPGAGKYSMRQDAAVQFVPPILSLRDATRHAFCDWPVSAVPDVAAGVYAIWDNDQLIYVGMSGRGATSSLLEAKRLEGKRFGLFTRLASHASGRRSGDQFCVYVADQLVLPRLSADQIDAISRRELRFDNLVKEYIHSNLDFGFVEADDGEMARDAEDDARSGALGQKPLLNPTKRTVPTQV</sequence>
<dbReference type="EMBL" id="UINC01039073">
    <property type="protein sequence ID" value="SVB37011.1"/>
    <property type="molecule type" value="Genomic_DNA"/>
</dbReference>
<proteinExistence type="predicted"/>
<protein>
    <recommendedName>
        <fullName evidence="3">GIY-YIG domain-containing protein</fullName>
    </recommendedName>
</protein>
<name>A0A382DH60_9ZZZZ</name>
<reference evidence="2" key="1">
    <citation type="submission" date="2018-05" db="EMBL/GenBank/DDBJ databases">
        <authorList>
            <person name="Lanie J.A."/>
            <person name="Ng W.-L."/>
            <person name="Kazmierczak K.M."/>
            <person name="Andrzejewski T.M."/>
            <person name="Davidsen T.M."/>
            <person name="Wayne K.J."/>
            <person name="Tettelin H."/>
            <person name="Glass J.I."/>
            <person name="Rusch D."/>
            <person name="Podicherti R."/>
            <person name="Tsui H.-C.T."/>
            <person name="Winkler M.E."/>
        </authorList>
    </citation>
    <scope>NUCLEOTIDE SEQUENCE</scope>
</reference>
<dbReference type="AlphaFoldDB" id="A0A382DH60"/>
<feature type="region of interest" description="Disordered" evidence="1">
    <location>
        <begin position="199"/>
        <end position="228"/>
    </location>
</feature>
<evidence type="ECO:0000313" key="2">
    <source>
        <dbReference type="EMBL" id="SVB37011.1"/>
    </source>
</evidence>